<evidence type="ECO:0008006" key="6">
    <source>
        <dbReference type="Google" id="ProtNLM"/>
    </source>
</evidence>
<dbReference type="PANTHER" id="PTHR43619:SF2">
    <property type="entry name" value="S-ADENOSYL-L-METHIONINE-DEPENDENT METHYLTRANSFERASES SUPERFAMILY PROTEIN"/>
    <property type="match status" value="1"/>
</dbReference>
<evidence type="ECO:0000256" key="2">
    <source>
        <dbReference type="ARBA" id="ARBA00022603"/>
    </source>
</evidence>
<dbReference type="PANTHER" id="PTHR43619">
    <property type="entry name" value="S-ADENOSYL-L-METHIONINE-DEPENDENT METHYLTRANSFERASE YKTD-RELATED"/>
    <property type="match status" value="1"/>
</dbReference>
<gene>
    <name evidence="4" type="ORF">HaLaN_09529</name>
</gene>
<dbReference type="GO" id="GO:0008168">
    <property type="term" value="F:methyltransferase activity"/>
    <property type="evidence" value="ECO:0007669"/>
    <property type="project" value="UniProtKB-KW"/>
</dbReference>
<sequence>MQDVIAVRTRVIDDHLMQWCKRDNIKQVVILASGFDTRAWRLRWPPGVNLYEVDSAMICNVKYTALGEIAPNCHRLALIGDVFNMPQVFRSLQALGFDRTQPSIWLVEDVVEYMLPELASEMFSAIAHSCGSGSRLICTLSDVRLRDLLKRYGHAMHLIEDFEPAGVVLNRIIDAGWACDMLLSGELESRFDVDLNSCLYIVLGARCGQAGCGT</sequence>
<proteinExistence type="inferred from homology"/>
<dbReference type="InterPro" id="IPR007213">
    <property type="entry name" value="Ppm1/Ppm2/Tcmp"/>
</dbReference>
<dbReference type="InterPro" id="IPR011610">
    <property type="entry name" value="SAM_mthyl_Trfase_ML2640-like"/>
</dbReference>
<dbReference type="Pfam" id="PF04072">
    <property type="entry name" value="LCM"/>
    <property type="match status" value="1"/>
</dbReference>
<name>A0A699YWM4_HAELA</name>
<keyword evidence="5" id="KW-1185">Reference proteome</keyword>
<comment type="caution">
    <text evidence="4">The sequence shown here is derived from an EMBL/GenBank/DDBJ whole genome shotgun (WGS) entry which is preliminary data.</text>
</comment>
<keyword evidence="2" id="KW-0489">Methyltransferase</keyword>
<evidence type="ECO:0000313" key="4">
    <source>
        <dbReference type="EMBL" id="GFH13605.1"/>
    </source>
</evidence>
<dbReference type="GO" id="GO:0032259">
    <property type="term" value="P:methylation"/>
    <property type="evidence" value="ECO:0007669"/>
    <property type="project" value="UniProtKB-KW"/>
</dbReference>
<protein>
    <recommendedName>
        <fullName evidence="6">S-adenosyl-L-methionine-dependent methyltransferase</fullName>
    </recommendedName>
</protein>
<dbReference type="SUPFAM" id="SSF53335">
    <property type="entry name" value="S-adenosyl-L-methionine-dependent methyltransferases"/>
    <property type="match status" value="1"/>
</dbReference>
<dbReference type="EMBL" id="BLLF01000631">
    <property type="protein sequence ID" value="GFH13605.1"/>
    <property type="molecule type" value="Genomic_DNA"/>
</dbReference>
<feature type="non-terminal residue" evidence="4">
    <location>
        <position position="214"/>
    </location>
</feature>
<evidence type="ECO:0000256" key="1">
    <source>
        <dbReference type="ARBA" id="ARBA00008138"/>
    </source>
</evidence>
<evidence type="ECO:0000313" key="5">
    <source>
        <dbReference type="Proteomes" id="UP000485058"/>
    </source>
</evidence>
<dbReference type="InterPro" id="IPR029063">
    <property type="entry name" value="SAM-dependent_MTases_sf"/>
</dbReference>
<dbReference type="Gene3D" id="3.40.50.150">
    <property type="entry name" value="Vaccinia Virus protein VP39"/>
    <property type="match status" value="1"/>
</dbReference>
<dbReference type="NCBIfam" id="TIGR00027">
    <property type="entry name" value="mthyl_TIGR00027"/>
    <property type="match status" value="1"/>
</dbReference>
<keyword evidence="3" id="KW-0808">Transferase</keyword>
<evidence type="ECO:0000256" key="3">
    <source>
        <dbReference type="ARBA" id="ARBA00022679"/>
    </source>
</evidence>
<comment type="similarity">
    <text evidence="1">Belongs to the UPF0677 family.</text>
</comment>
<dbReference type="AlphaFoldDB" id="A0A699YWM4"/>
<dbReference type="Proteomes" id="UP000485058">
    <property type="component" value="Unassembled WGS sequence"/>
</dbReference>
<organism evidence="4 5">
    <name type="scientific">Haematococcus lacustris</name>
    <name type="common">Green alga</name>
    <name type="synonym">Haematococcus pluvialis</name>
    <dbReference type="NCBI Taxonomy" id="44745"/>
    <lineage>
        <taxon>Eukaryota</taxon>
        <taxon>Viridiplantae</taxon>
        <taxon>Chlorophyta</taxon>
        <taxon>core chlorophytes</taxon>
        <taxon>Chlorophyceae</taxon>
        <taxon>CS clade</taxon>
        <taxon>Chlamydomonadales</taxon>
        <taxon>Haematococcaceae</taxon>
        <taxon>Haematococcus</taxon>
    </lineage>
</organism>
<reference evidence="4 5" key="1">
    <citation type="submission" date="2020-02" db="EMBL/GenBank/DDBJ databases">
        <title>Draft genome sequence of Haematococcus lacustris strain NIES-144.</title>
        <authorList>
            <person name="Morimoto D."/>
            <person name="Nakagawa S."/>
            <person name="Yoshida T."/>
            <person name="Sawayama S."/>
        </authorList>
    </citation>
    <scope>NUCLEOTIDE SEQUENCE [LARGE SCALE GENOMIC DNA]</scope>
    <source>
        <strain evidence="4 5">NIES-144</strain>
    </source>
</reference>
<accession>A0A699YWM4</accession>